<evidence type="ECO:0008006" key="4">
    <source>
        <dbReference type="Google" id="ProtNLM"/>
    </source>
</evidence>
<organism evidence="2 3">
    <name type="scientific">Phenylobacterium conjunctum</name>
    <dbReference type="NCBI Taxonomy" id="1298959"/>
    <lineage>
        <taxon>Bacteria</taxon>
        <taxon>Pseudomonadati</taxon>
        <taxon>Pseudomonadota</taxon>
        <taxon>Alphaproteobacteria</taxon>
        <taxon>Caulobacterales</taxon>
        <taxon>Caulobacteraceae</taxon>
        <taxon>Phenylobacterium</taxon>
    </lineage>
</organism>
<protein>
    <recommendedName>
        <fullName evidence="4">DUF1579 domain-containing protein</fullName>
    </recommendedName>
</protein>
<comment type="caution">
    <text evidence="2">The sequence shown here is derived from an EMBL/GenBank/DDBJ whole genome shotgun (WGS) entry which is preliminary data.</text>
</comment>
<dbReference type="RefSeq" id="WP_377353391.1">
    <property type="nucleotide sequence ID" value="NZ_JBHTLQ010000017.1"/>
</dbReference>
<keyword evidence="1" id="KW-0732">Signal</keyword>
<evidence type="ECO:0000313" key="3">
    <source>
        <dbReference type="Proteomes" id="UP001597216"/>
    </source>
</evidence>
<dbReference type="Proteomes" id="UP001597216">
    <property type="component" value="Unassembled WGS sequence"/>
</dbReference>
<feature type="signal peptide" evidence="1">
    <location>
        <begin position="1"/>
        <end position="22"/>
    </location>
</feature>
<accession>A0ABW3T359</accession>
<proteinExistence type="predicted"/>
<reference evidence="3" key="1">
    <citation type="journal article" date="2019" name="Int. J. Syst. Evol. Microbiol.">
        <title>The Global Catalogue of Microorganisms (GCM) 10K type strain sequencing project: providing services to taxonomists for standard genome sequencing and annotation.</title>
        <authorList>
            <consortium name="The Broad Institute Genomics Platform"/>
            <consortium name="The Broad Institute Genome Sequencing Center for Infectious Disease"/>
            <person name="Wu L."/>
            <person name="Ma J."/>
        </authorList>
    </citation>
    <scope>NUCLEOTIDE SEQUENCE [LARGE SCALE GENOMIC DNA]</scope>
    <source>
        <strain evidence="3">CCUG 55074</strain>
    </source>
</reference>
<keyword evidence="3" id="KW-1185">Reference proteome</keyword>
<evidence type="ECO:0000256" key="1">
    <source>
        <dbReference type="SAM" id="SignalP"/>
    </source>
</evidence>
<gene>
    <name evidence="2" type="ORF">ACFQ27_09360</name>
</gene>
<sequence length="165" mass="17866">MHRRHLIAGLALAGLVAPSARATVPGEGLLSHLIGEWDVTGQTRGRATATGAVVSRLFGGLFIELLIKDPTGRSPYVARVFFGMDVKGGLVVHWLDATGGESSKTLGFGRLEADAAVFSFAYPDGTFRDRLSYDAGADTWRLRIETGDEASPVVFSDWRFTRRAR</sequence>
<dbReference type="EMBL" id="JBHTLQ010000017">
    <property type="protein sequence ID" value="MFD1190786.1"/>
    <property type="molecule type" value="Genomic_DNA"/>
</dbReference>
<evidence type="ECO:0000313" key="2">
    <source>
        <dbReference type="EMBL" id="MFD1190786.1"/>
    </source>
</evidence>
<name>A0ABW3T359_9CAUL</name>
<feature type="chain" id="PRO_5046518912" description="DUF1579 domain-containing protein" evidence="1">
    <location>
        <begin position="23"/>
        <end position="165"/>
    </location>
</feature>